<dbReference type="Gene3D" id="1.20.1070.10">
    <property type="entry name" value="Rhodopsin 7-helix transmembrane proteins"/>
    <property type="match status" value="1"/>
</dbReference>
<dbReference type="AlphaFoldDB" id="A0A815DVM0"/>
<keyword evidence="4 5" id="KW-0472">Membrane</keyword>
<reference evidence="7" key="1">
    <citation type="submission" date="2021-02" db="EMBL/GenBank/DDBJ databases">
        <authorList>
            <person name="Nowell W R."/>
        </authorList>
    </citation>
    <scope>NUCLEOTIDE SEQUENCE</scope>
</reference>
<evidence type="ECO:0000256" key="5">
    <source>
        <dbReference type="SAM" id="Phobius"/>
    </source>
</evidence>
<protein>
    <recommendedName>
        <fullName evidence="6">G-protein coupled receptors family 1 profile domain-containing protein</fullName>
    </recommendedName>
</protein>
<feature type="transmembrane region" description="Helical" evidence="5">
    <location>
        <begin position="23"/>
        <end position="46"/>
    </location>
</feature>
<dbReference type="Proteomes" id="UP000663852">
    <property type="component" value="Unassembled WGS sequence"/>
</dbReference>
<evidence type="ECO:0000256" key="4">
    <source>
        <dbReference type="ARBA" id="ARBA00023136"/>
    </source>
</evidence>
<dbReference type="OrthoDB" id="10057009at2759"/>
<dbReference type="SUPFAM" id="SSF81321">
    <property type="entry name" value="Family A G protein-coupled receptor-like"/>
    <property type="match status" value="1"/>
</dbReference>
<organism evidence="7 8">
    <name type="scientific">Adineta ricciae</name>
    <name type="common">Rotifer</name>
    <dbReference type="NCBI Taxonomy" id="249248"/>
    <lineage>
        <taxon>Eukaryota</taxon>
        <taxon>Metazoa</taxon>
        <taxon>Spiralia</taxon>
        <taxon>Gnathifera</taxon>
        <taxon>Rotifera</taxon>
        <taxon>Eurotatoria</taxon>
        <taxon>Bdelloidea</taxon>
        <taxon>Adinetida</taxon>
        <taxon>Adinetidae</taxon>
        <taxon>Adineta</taxon>
    </lineage>
</organism>
<dbReference type="EMBL" id="CAJNOJ010000218">
    <property type="protein sequence ID" value="CAF1303642.1"/>
    <property type="molecule type" value="Genomic_DNA"/>
</dbReference>
<feature type="transmembrane region" description="Helical" evidence="5">
    <location>
        <begin position="237"/>
        <end position="258"/>
    </location>
</feature>
<feature type="transmembrane region" description="Helical" evidence="5">
    <location>
        <begin position="197"/>
        <end position="216"/>
    </location>
</feature>
<keyword evidence="3 5" id="KW-1133">Transmembrane helix</keyword>
<gene>
    <name evidence="7" type="ORF">EDS130_LOCUS30750</name>
</gene>
<accession>A0A815DVM0</accession>
<feature type="transmembrane region" description="Helical" evidence="5">
    <location>
        <begin position="58"/>
        <end position="82"/>
    </location>
</feature>
<evidence type="ECO:0000256" key="2">
    <source>
        <dbReference type="ARBA" id="ARBA00022692"/>
    </source>
</evidence>
<evidence type="ECO:0000256" key="3">
    <source>
        <dbReference type="ARBA" id="ARBA00022989"/>
    </source>
</evidence>
<dbReference type="PROSITE" id="PS50262">
    <property type="entry name" value="G_PROTEIN_RECEP_F1_2"/>
    <property type="match status" value="1"/>
</dbReference>
<evidence type="ECO:0000256" key="1">
    <source>
        <dbReference type="ARBA" id="ARBA00004370"/>
    </source>
</evidence>
<keyword evidence="2 5" id="KW-0812">Transmembrane</keyword>
<sequence length="324" mass="38910">MADNTTSVIPDDLNTPEIIRIKYIVLQVLQIFSWPIYFFVFFHILTNKTQRKSLNNHVIIVLLLSNSFQLFFDLSLVLSWLHQGIIRPATPATCYFWNFMNYWAYYTSFIIMLWASFERHILVFHAHMVRTKRGKFIFHYLPLVCTLIYSLVYYVYFIFLYPCKNDFDYEVGWCGFMCYQNYAASWILIYEYLAHEIIPMFLEVFLSILLILRVVFQRRQGAHWRRNRKMILQLLSISFLSTAFNIPDVISPLYYLIFDVELIAENIQEFILAYVGYGTCIFLPITCLTTIPHVKEKLFNMIDYRRWLDFEKKQQRIVPTSRHP</sequence>
<comment type="subcellular location">
    <subcellularLocation>
        <location evidence="1">Membrane</location>
    </subcellularLocation>
</comment>
<feature type="domain" description="G-protein coupled receptors family 1 profile" evidence="6">
    <location>
        <begin position="36"/>
        <end position="287"/>
    </location>
</feature>
<proteinExistence type="predicted"/>
<evidence type="ECO:0000313" key="8">
    <source>
        <dbReference type="Proteomes" id="UP000663852"/>
    </source>
</evidence>
<comment type="caution">
    <text evidence="7">The sequence shown here is derived from an EMBL/GenBank/DDBJ whole genome shotgun (WGS) entry which is preliminary data.</text>
</comment>
<feature type="transmembrane region" description="Helical" evidence="5">
    <location>
        <begin position="136"/>
        <end position="159"/>
    </location>
</feature>
<feature type="transmembrane region" description="Helical" evidence="5">
    <location>
        <begin position="270"/>
        <end position="291"/>
    </location>
</feature>
<evidence type="ECO:0000313" key="7">
    <source>
        <dbReference type="EMBL" id="CAF1303642.1"/>
    </source>
</evidence>
<name>A0A815DVM0_ADIRI</name>
<feature type="transmembrane region" description="Helical" evidence="5">
    <location>
        <begin position="102"/>
        <end position="124"/>
    </location>
</feature>
<evidence type="ECO:0000259" key="6">
    <source>
        <dbReference type="PROSITE" id="PS50262"/>
    </source>
</evidence>
<dbReference type="GO" id="GO:0016020">
    <property type="term" value="C:membrane"/>
    <property type="evidence" value="ECO:0007669"/>
    <property type="project" value="UniProtKB-SubCell"/>
</dbReference>
<dbReference type="InterPro" id="IPR017452">
    <property type="entry name" value="GPCR_Rhodpsn_7TM"/>
</dbReference>